<gene>
    <name evidence="1" type="ORF">OVA965_LOCUS313</name>
    <name evidence="2" type="ORF">TMI583_LOCUS313</name>
</gene>
<organism evidence="2 3">
    <name type="scientific">Didymodactylos carnosus</name>
    <dbReference type="NCBI Taxonomy" id="1234261"/>
    <lineage>
        <taxon>Eukaryota</taxon>
        <taxon>Metazoa</taxon>
        <taxon>Spiralia</taxon>
        <taxon>Gnathifera</taxon>
        <taxon>Rotifera</taxon>
        <taxon>Eurotatoria</taxon>
        <taxon>Bdelloidea</taxon>
        <taxon>Philodinida</taxon>
        <taxon>Philodinidae</taxon>
        <taxon>Didymodactylos</taxon>
    </lineage>
</organism>
<dbReference type="EMBL" id="CAJOBA010000037">
    <property type="protein sequence ID" value="CAF3497260.1"/>
    <property type="molecule type" value="Genomic_DNA"/>
</dbReference>
<accession>A0A8S2GI16</accession>
<dbReference type="InterPro" id="IPR011333">
    <property type="entry name" value="SKP1/BTB/POZ_sf"/>
</dbReference>
<dbReference type="Proteomes" id="UP000682733">
    <property type="component" value="Unassembled WGS sequence"/>
</dbReference>
<dbReference type="EMBL" id="CAJNOK010000037">
    <property type="protein sequence ID" value="CAF0724423.1"/>
    <property type="molecule type" value="Genomic_DNA"/>
</dbReference>
<dbReference type="Gene3D" id="3.30.710.10">
    <property type="entry name" value="Potassium Channel Kv1.1, Chain A"/>
    <property type="match status" value="1"/>
</dbReference>
<evidence type="ECO:0000313" key="1">
    <source>
        <dbReference type="EMBL" id="CAF0724423.1"/>
    </source>
</evidence>
<name>A0A8S2GI16_9BILA</name>
<protein>
    <submittedName>
        <fullName evidence="2">Uncharacterized protein</fullName>
    </submittedName>
</protein>
<evidence type="ECO:0000313" key="2">
    <source>
        <dbReference type="EMBL" id="CAF3497260.1"/>
    </source>
</evidence>
<dbReference type="AlphaFoldDB" id="A0A8S2GI16"/>
<dbReference type="Proteomes" id="UP000677228">
    <property type="component" value="Unassembled WGS sequence"/>
</dbReference>
<comment type="caution">
    <text evidence="2">The sequence shown here is derived from an EMBL/GenBank/DDBJ whole genome shotgun (WGS) entry which is preliminary data.</text>
</comment>
<reference evidence="2" key="1">
    <citation type="submission" date="2021-02" db="EMBL/GenBank/DDBJ databases">
        <authorList>
            <person name="Nowell W R."/>
        </authorList>
    </citation>
    <scope>NUCLEOTIDE SEQUENCE</scope>
</reference>
<proteinExistence type="predicted"/>
<evidence type="ECO:0000313" key="3">
    <source>
        <dbReference type="Proteomes" id="UP000682733"/>
    </source>
</evidence>
<sequence>MFEQQNPKLCLNILDYCPLNDTLSPTDNGKQTNVIEINDISGDIIEEMLRYIYYNHIKYLLLKGIGCILCR</sequence>